<dbReference type="EMBL" id="JBJUIK010000001">
    <property type="protein sequence ID" value="KAL3538819.1"/>
    <property type="molecule type" value="Genomic_DNA"/>
</dbReference>
<dbReference type="PROSITE" id="PS50089">
    <property type="entry name" value="ZF_RING_2"/>
    <property type="match status" value="1"/>
</dbReference>
<dbReference type="InterPro" id="IPR051834">
    <property type="entry name" value="RING_finger_E3_ligase"/>
</dbReference>
<evidence type="ECO:0000256" key="5">
    <source>
        <dbReference type="SAM" id="MobiDB-lite"/>
    </source>
</evidence>
<dbReference type="PANTHER" id="PTHR45931">
    <property type="entry name" value="SI:CH211-59O9.10"/>
    <property type="match status" value="1"/>
</dbReference>
<comment type="caution">
    <text evidence="7">The sequence shown here is derived from an EMBL/GenBank/DDBJ whole genome shotgun (WGS) entry which is preliminary data.</text>
</comment>
<reference evidence="7 8" key="1">
    <citation type="submission" date="2024-11" db="EMBL/GenBank/DDBJ databases">
        <title>A near-complete genome assembly of Cinchona calisaya.</title>
        <authorList>
            <person name="Lian D.C."/>
            <person name="Zhao X.W."/>
            <person name="Wei L."/>
        </authorList>
    </citation>
    <scope>NUCLEOTIDE SEQUENCE [LARGE SCALE GENOMIC DNA]</scope>
    <source>
        <tissue evidence="7">Nenye</tissue>
    </source>
</reference>
<feature type="compositionally biased region" description="Polar residues" evidence="5">
    <location>
        <begin position="114"/>
        <end position="126"/>
    </location>
</feature>
<evidence type="ECO:0000313" key="8">
    <source>
        <dbReference type="Proteomes" id="UP001630127"/>
    </source>
</evidence>
<dbReference type="SUPFAM" id="SSF57850">
    <property type="entry name" value="RING/U-box"/>
    <property type="match status" value="1"/>
</dbReference>
<dbReference type="PANTHER" id="PTHR45931:SF3">
    <property type="entry name" value="RING ZINC FINGER-CONTAINING PROTEIN"/>
    <property type="match status" value="1"/>
</dbReference>
<feature type="compositionally biased region" description="Basic residues" evidence="5">
    <location>
        <begin position="87"/>
        <end position="97"/>
    </location>
</feature>
<accession>A0ABD3B6W9</accession>
<keyword evidence="1" id="KW-0479">Metal-binding</keyword>
<dbReference type="InterPro" id="IPR013083">
    <property type="entry name" value="Znf_RING/FYVE/PHD"/>
</dbReference>
<dbReference type="Pfam" id="PF13639">
    <property type="entry name" value="zf-RING_2"/>
    <property type="match status" value="1"/>
</dbReference>
<evidence type="ECO:0000256" key="3">
    <source>
        <dbReference type="ARBA" id="ARBA00022833"/>
    </source>
</evidence>
<dbReference type="Proteomes" id="UP001630127">
    <property type="component" value="Unassembled WGS sequence"/>
</dbReference>
<keyword evidence="3" id="KW-0862">Zinc</keyword>
<dbReference type="SMART" id="SM00184">
    <property type="entry name" value="RING"/>
    <property type="match status" value="1"/>
</dbReference>
<gene>
    <name evidence="7" type="ORF">ACH5RR_002185</name>
</gene>
<evidence type="ECO:0000313" key="7">
    <source>
        <dbReference type="EMBL" id="KAL3538819.1"/>
    </source>
</evidence>
<dbReference type="GO" id="GO:0008270">
    <property type="term" value="F:zinc ion binding"/>
    <property type="evidence" value="ECO:0007669"/>
    <property type="project" value="UniProtKB-KW"/>
</dbReference>
<feature type="compositionally biased region" description="Basic residues" evidence="5">
    <location>
        <begin position="38"/>
        <end position="53"/>
    </location>
</feature>
<feature type="compositionally biased region" description="Low complexity" evidence="5">
    <location>
        <begin position="54"/>
        <end position="68"/>
    </location>
</feature>
<feature type="region of interest" description="Disordered" evidence="5">
    <location>
        <begin position="26"/>
        <end position="137"/>
    </location>
</feature>
<keyword evidence="8" id="KW-1185">Reference proteome</keyword>
<dbReference type="Gene3D" id="3.30.40.10">
    <property type="entry name" value="Zinc/RING finger domain, C3HC4 (zinc finger)"/>
    <property type="match status" value="1"/>
</dbReference>
<dbReference type="InterPro" id="IPR001841">
    <property type="entry name" value="Znf_RING"/>
</dbReference>
<name>A0ABD3B6W9_9GENT</name>
<sequence>MTSASELFHNRRSRFGRSSLLEIGAGESEPLDSSSSSHFHRLSNHNSRRHRHLATTNHGTSTSTATANTRRDHHRPDLDGCNPLPRRASHPRHHPPHRNFLPDRDSGWLDLGSSPASEDVNNSHNGNILRGRLRSTGNDRLPGTVLLARERLLQRLRGVSLSANRHGNQASLSIHHTDFTLEDDIRLADVGDWENEISREWIPGTFPFTDNLSVQKSKRPPGLTQEALGSLQVEIFSKLSNSDEELTSSILEVCSICLESFLEGDKLIYLTCGHRFHFYCLDPWVRICGDCPNCRKAVLITNCRAKETV</sequence>
<evidence type="ECO:0000256" key="1">
    <source>
        <dbReference type="ARBA" id="ARBA00022723"/>
    </source>
</evidence>
<evidence type="ECO:0000256" key="4">
    <source>
        <dbReference type="PROSITE-ProRule" id="PRU00175"/>
    </source>
</evidence>
<feature type="domain" description="RING-type" evidence="6">
    <location>
        <begin position="254"/>
        <end position="295"/>
    </location>
</feature>
<keyword evidence="2 4" id="KW-0863">Zinc-finger</keyword>
<evidence type="ECO:0000256" key="2">
    <source>
        <dbReference type="ARBA" id="ARBA00022771"/>
    </source>
</evidence>
<dbReference type="AlphaFoldDB" id="A0ABD3B6W9"/>
<organism evidence="7 8">
    <name type="scientific">Cinchona calisaya</name>
    <dbReference type="NCBI Taxonomy" id="153742"/>
    <lineage>
        <taxon>Eukaryota</taxon>
        <taxon>Viridiplantae</taxon>
        <taxon>Streptophyta</taxon>
        <taxon>Embryophyta</taxon>
        <taxon>Tracheophyta</taxon>
        <taxon>Spermatophyta</taxon>
        <taxon>Magnoliopsida</taxon>
        <taxon>eudicotyledons</taxon>
        <taxon>Gunneridae</taxon>
        <taxon>Pentapetalae</taxon>
        <taxon>asterids</taxon>
        <taxon>lamiids</taxon>
        <taxon>Gentianales</taxon>
        <taxon>Rubiaceae</taxon>
        <taxon>Cinchonoideae</taxon>
        <taxon>Cinchoneae</taxon>
        <taxon>Cinchona</taxon>
    </lineage>
</organism>
<protein>
    <recommendedName>
        <fullName evidence="6">RING-type domain-containing protein</fullName>
    </recommendedName>
</protein>
<proteinExistence type="predicted"/>
<evidence type="ECO:0000259" key="6">
    <source>
        <dbReference type="PROSITE" id="PS50089"/>
    </source>
</evidence>